<evidence type="ECO:0008006" key="3">
    <source>
        <dbReference type="Google" id="ProtNLM"/>
    </source>
</evidence>
<evidence type="ECO:0000313" key="2">
    <source>
        <dbReference type="Proteomes" id="UP000023703"/>
    </source>
</evidence>
<dbReference type="HOGENOM" id="CLU_2552497_0_0_11"/>
<protein>
    <recommendedName>
        <fullName evidence="3">AP2-like integrase N-terminal domain-containing protein</fullName>
    </recommendedName>
</protein>
<dbReference type="AlphaFoldDB" id="X5DKT4"/>
<organism evidence="1 2">
    <name type="scientific">Corynebacterium glyciniphilum AJ 3170</name>
    <dbReference type="NCBI Taxonomy" id="1404245"/>
    <lineage>
        <taxon>Bacteria</taxon>
        <taxon>Bacillati</taxon>
        <taxon>Actinomycetota</taxon>
        <taxon>Actinomycetes</taxon>
        <taxon>Mycobacteriales</taxon>
        <taxon>Corynebacteriaceae</taxon>
        <taxon>Corynebacterium</taxon>
    </lineage>
</organism>
<proteinExistence type="predicted"/>
<name>X5DKT4_9CORY</name>
<keyword evidence="2" id="KW-1185">Reference proteome</keyword>
<evidence type="ECO:0000313" key="1">
    <source>
        <dbReference type="EMBL" id="AHW63723.1"/>
    </source>
</evidence>
<gene>
    <name evidence="1" type="ORF">CGLY_06390</name>
</gene>
<reference evidence="1 2" key="1">
    <citation type="journal article" date="2015" name="Int. J. Syst. Evol. Microbiol.">
        <title>Revisiting Corynebacterium glyciniphilum (ex Kubota et al., 1972) sp. nov., nom. rev., isolated from putrefied banana.</title>
        <authorList>
            <person name="Al-Dilaimi A."/>
            <person name="Bednarz H."/>
            <person name="Lomker A."/>
            <person name="Niehaus K."/>
            <person name="Kalinowski J."/>
            <person name="Ruckert C."/>
        </authorList>
    </citation>
    <scope>NUCLEOTIDE SEQUENCE [LARGE SCALE GENOMIC DNA]</scope>
    <source>
        <strain evidence="1">AJ 3170</strain>
    </source>
</reference>
<dbReference type="Proteomes" id="UP000023703">
    <property type="component" value="Chromosome"/>
</dbReference>
<accession>X5DKT4</accession>
<dbReference type="STRING" id="1404245.CGLY_06390"/>
<dbReference type="EMBL" id="CP006842">
    <property type="protein sequence ID" value="AHW63723.1"/>
    <property type="molecule type" value="Genomic_DNA"/>
</dbReference>
<sequence length="82" mass="9666">MTVQRRPKRGKDSRGRVRWVVRYYGPSGKQHSRTFPTRAEAVAHDEEQSRLLRRREWVDTDNARYLDGVPVSSGAVHWPWYG</sequence>
<dbReference type="KEGG" id="cgy:CGLY_06390"/>